<feature type="non-terminal residue" evidence="1">
    <location>
        <position position="1"/>
    </location>
</feature>
<keyword evidence="2" id="KW-1185">Reference proteome</keyword>
<sequence length="122" mass="13810">MSIRERISIFLYVCRYYASCRQAGDVFGRSPGSISSAFRSIVAALVEPSIYNQHISLPTAVTPLHYTNSENPRLFPFFKAVVGAIDGSHVRAYAPAEERYRFWNRKGWTSFNVLAACDFDMC</sequence>
<accession>A0A9N8QIQ0</accession>
<gene>
    <name evidence="1" type="ORF">JKILLFL_G2522</name>
</gene>
<evidence type="ECO:0000313" key="1">
    <source>
        <dbReference type="EMBL" id="CAD6949898.1"/>
    </source>
</evidence>
<protein>
    <recommendedName>
        <fullName evidence="3">DDE Tnp4 domain-containing protein</fullName>
    </recommendedName>
</protein>
<comment type="caution">
    <text evidence="1">The sequence shown here is derived from an EMBL/GenBank/DDBJ whole genome shotgun (WGS) entry which is preliminary data.</text>
</comment>
<proteinExistence type="predicted"/>
<evidence type="ECO:0008006" key="3">
    <source>
        <dbReference type="Google" id="ProtNLM"/>
    </source>
</evidence>
<evidence type="ECO:0000313" key="2">
    <source>
        <dbReference type="Proteomes" id="UP000836404"/>
    </source>
</evidence>
<dbReference type="Proteomes" id="UP000836404">
    <property type="component" value="Unassembled WGS sequence"/>
</dbReference>
<reference evidence="1 2" key="1">
    <citation type="submission" date="2020-10" db="EMBL/GenBank/DDBJ databases">
        <authorList>
            <person name="Sedaghatjoo S."/>
        </authorList>
    </citation>
    <scope>NUCLEOTIDE SEQUENCE [LARGE SCALE GENOMIC DNA]</scope>
    <source>
        <strain evidence="1 2">LLFL</strain>
    </source>
</reference>
<dbReference type="EMBL" id="CAJHJF010005415">
    <property type="protein sequence ID" value="CAD6949898.1"/>
    <property type="molecule type" value="Genomic_DNA"/>
</dbReference>
<name>A0A9N8QIQ0_9BASI</name>
<dbReference type="AlphaFoldDB" id="A0A9N8QIQ0"/>
<organism evidence="1 2">
    <name type="scientific">Tilletia laevis</name>
    <dbReference type="NCBI Taxonomy" id="157183"/>
    <lineage>
        <taxon>Eukaryota</taxon>
        <taxon>Fungi</taxon>
        <taxon>Dikarya</taxon>
        <taxon>Basidiomycota</taxon>
        <taxon>Ustilaginomycotina</taxon>
        <taxon>Exobasidiomycetes</taxon>
        <taxon>Tilletiales</taxon>
        <taxon>Tilletiaceae</taxon>
        <taxon>Tilletia</taxon>
    </lineage>
</organism>